<dbReference type="FunFam" id="2.20.100.10:FF:000002">
    <property type="entry name" value="Unc-5 netrin receptor C"/>
    <property type="match status" value="1"/>
</dbReference>
<feature type="domain" description="Ig-like" evidence="5">
    <location>
        <begin position="2587"/>
        <end position="2674"/>
    </location>
</feature>
<reference evidence="6" key="1">
    <citation type="submission" date="2021-02" db="EMBL/GenBank/DDBJ databases">
        <authorList>
            <person name="Nowell W R."/>
        </authorList>
    </citation>
    <scope>NUCLEOTIDE SEQUENCE</scope>
</reference>
<feature type="domain" description="Ig-like" evidence="5">
    <location>
        <begin position="1465"/>
        <end position="1556"/>
    </location>
</feature>
<dbReference type="SMART" id="SM00408">
    <property type="entry name" value="IGc2"/>
    <property type="match status" value="30"/>
</dbReference>
<dbReference type="InterPro" id="IPR056475">
    <property type="entry name" value="GBD_Hemicentin/VWA7"/>
</dbReference>
<name>A0A813TXX7_9BILA</name>
<keyword evidence="4" id="KW-0393">Immunoglobulin domain</keyword>
<feature type="domain" description="Ig-like" evidence="5">
    <location>
        <begin position="2025"/>
        <end position="2111"/>
    </location>
</feature>
<organism evidence="6 8">
    <name type="scientific">Didymodactylos carnosus</name>
    <dbReference type="NCBI Taxonomy" id="1234261"/>
    <lineage>
        <taxon>Eukaryota</taxon>
        <taxon>Metazoa</taxon>
        <taxon>Spiralia</taxon>
        <taxon>Gnathifera</taxon>
        <taxon>Rotifera</taxon>
        <taxon>Eurotatoria</taxon>
        <taxon>Bdelloidea</taxon>
        <taxon>Philodinida</taxon>
        <taxon>Philodinidae</taxon>
        <taxon>Didymodactylos</taxon>
    </lineage>
</organism>
<dbReference type="EMBL" id="CAJOBC010000616">
    <property type="protein sequence ID" value="CAF3607341.1"/>
    <property type="molecule type" value="Genomic_DNA"/>
</dbReference>
<evidence type="ECO:0000256" key="3">
    <source>
        <dbReference type="ARBA" id="ARBA00023157"/>
    </source>
</evidence>
<feature type="domain" description="Ig-like" evidence="5">
    <location>
        <begin position="801"/>
        <end position="883"/>
    </location>
</feature>
<keyword evidence="1" id="KW-0732">Signal</keyword>
<dbReference type="Gene3D" id="2.60.40.10">
    <property type="entry name" value="Immunoglobulins"/>
    <property type="match status" value="31"/>
</dbReference>
<gene>
    <name evidence="6" type="ORF">GPM918_LOCUS4540</name>
    <name evidence="7" type="ORF">SRO942_LOCUS4541</name>
</gene>
<dbReference type="EMBL" id="CAJNOQ010000616">
    <property type="protein sequence ID" value="CAF0820925.1"/>
    <property type="molecule type" value="Genomic_DNA"/>
</dbReference>
<dbReference type="InterPro" id="IPR036383">
    <property type="entry name" value="TSP1_rpt_sf"/>
</dbReference>
<evidence type="ECO:0000256" key="2">
    <source>
        <dbReference type="ARBA" id="ARBA00022737"/>
    </source>
</evidence>
<sequence>IVFVMTGDCGNQSHQGYQVFHKVAATSSGQVFTLKKQQVSEILNFVQHTIQARKVNILALDKQSRDKFIYTIPVDSQLLEFTISVSGSNPQVVLTDPTNTIINQRTWLTRLLRLKEVYILNVKHPLAGEWKIQVTSSSAHSIRITGLSSLTFSHGFSREPVSDLSLTTRQPLKGLQTHLTVQPTKLEKPGFLERAEFIDLFGKVITSVPLLPIEQETKNLYNTSKLVLSDGFFYVRIYGYDKKGYKFQRTSQTAIVAFSPDIPKVQMEKHVEFLYNQSGQLLCNVESIIPYSIQWFRNGTQFSSATEYLQSSSISLPIGHPTSADKGVYVCNASSSAGSNIAETRVNVLDPPPFVYLPNNLPAILGSTIFVDCNVSSITPYNSTWIIENSLIDEQRVTKHNNGTLELRQIQKSDDGTYVCEATNEGGKTRAAVSLNVQESPNIYVYPHIQTYAQNWIINLTCAGTGYPPPKLQWKRDGYPLQLSSRIQVVDGLLTILRATQHDEGYYECVGTNTLGQAVQTAQLLYAEVPTIYAEKAYLLVKVGDRATLKCIVNGSPPPEVRWYKGDKEITSGNHYRRVAEGNLFISNVASSDTDNYNCVAQNDAGSTLATIRLEVGDIPKISASSTRINAEYNHNVTMMCNVTGYPVPKISWIYDNNSVQNTHRIYQTDNTLIIFNVQPRDAGQYVCRADNVFGINETSFQLSITGILPPRIAENRSMYEVLLNDEIYLTCQVHGHPQPTITWFHNGYQLFQSSNHHITGSGSLHIRRVSLANDGIYTCIAENSAGNATHTVQVDVLTPPTLIDDSRKENATVELQITTGSTALLPCPVRKNVKPKPAIDWYKDGVELLYDDQRLTHNIDGSLEIEDVQNEDAAIYMCRVTNLLGNATHIIHLVLLVDPIILDAADSSLQVNMGEEARLLCNARGYPTPIIEPIINGRKYILNNDGTLLISNVQEHDVGIYTCYAINSVGNASRNIEMIVTMPPRINLASQTNLHSIVSQTLTILCDHVGIPRPLVTWYKNGKPLFISNERIQTLPSGALVIHSVLSTDKGFYMCYLTNAYGEARQEFEVDIWEPPALSGNPPLEIEANAYQTVLLPCTITGHPVPVINWFRNTAPISYYRNMNTHVHADGTLEIKKVDPTDNDQYTCKASNAAGNTTHTVMLNINIPPVIMTDESGTAIKTTVGQDLILSCPTNGLPRPVLTWHKEDIQIWQDHRTFFNDDHTQLTVRNVQTTDHGTFRCTATNKAGKSEKIFVVTVNMPPSTSGDRLQKKSVILNHSLFLNCPAVGVPTPEIVWYKAGEQLSPSEALVITNEGKTLKITNIELKDEGRFVCQATNAVGSTDMAFDIEVFSMLLFTEYIIDDILCIKNILAPPEFAESSVEKTFINGEHMRLSCTVHGKPIPSHTWYYNAIKIVPYNNIRFIHDGLYLEIENIQPVESGQYICVAENIAGQAKLHYNVKVMVPTKFNETMSSDTRLEAILHQEVLMLCSAYGIPPPNITWMRDGNLINSSNDRFLIRENGYQLVIPMTLENDTGRYECTAVNEVGQASKIFELDILVPPKIHSNQLITRIQIIQNSTLTLKCPASGHPTPSINWYKDESKISNYQHRDNSETLIMYNIDERDGGRYTCVATNSVGKQRQHFEVIISIPPKIITDRIDQTPSVIRGSMIILDCTVTGRPLPSVTWTRGGNNITLSNKFTIQNRQLIIRDVQLDDSGKWECKATNQIGQDILTYNLQVLVPPEIFNQDGEELLQIPANNTVQLICETFAIPPAQIEWKKNGYPIMINDKATFVHGTNHILNIKIENEHDGGTYSCVAQNIAGRNEKQFLIDVFTPPSIEQQQIDTINKVLITKSHTFICIANGIPRPRIQWFKNGKLLKTKKAIQILQDGQLLDIHNITQNDSGAYTCTAKNIAGEAVRNFELKVLVPPSIDNDDTDGFNETNITVNKTLTINCFATGKPEPEIMWLKDGQHLNRSSVQYHIRRYGRQLDVSISKASDGGVYTCLAKNEAGVDERNFKVGIMIPPTIESVITQTQVVVGNHVLLDCRANGVPEPDVKWFYRKKSVVDNSHFLLTANNRHLQILQTKLNHTGVYTCQATNEAGSTIREFYVDVLMPPSIIDSEFQSEVVVFKDETIVLNCTVTAIPTPKITFLKDGQTIIANSRLIIQNAAVTDRGRYRCVAENIAGTSYLDYDLQVFVSPEIVPKILELNPNVIIDRQIILDCPIFSIPESDYYWFKDNNISLMEPQSADRQHVRFLAPSGVTQNGKKLEIMGAQLSDDGIYTCKASNIVGQTNLTYKLDVFTPPTVDRSNIVQNYQVTINKTARIECPISGEPNPHVAWLKNGIEFDRNATKKYQLADNNRTLIIFWIESNDNARYTCLGTNIAGEISINFDLQVFVPPTIEQNPKSDIVEGIYNHHITLMCTANGHPWPSVTWEKDGKPLNTENIKYRFGPAGFQLLIIQANESDEGIYKCIAYSKAGETSSQFKVVVLIPPILARENTTITVSLPNAIELPCKLVQGNPKPTIKWLKNDGELVHSSENRLIISAIGSLLLVNTKEEDAGHYQCIAMNNGGQDILDIVLEVQAAPNIKIPHTDVKGIIEKSITLECEATGSPTPTIDWTKGIVRLNNHPGYEILLSGALRIDRLHVHNTGYYTCSAENFVGKTSAQIRLEVQVPPSINQIQRTFVGVESSEIFLPCQSIGIPKPEIKWYREGNEIHTNHSHLLIMKNGALQIPKLNSDYAGVYMCVAENSVGQVSKLFTLLINSKFNISLIVTATLKIYIPVAPVIDRDKSTSVVASEGETVQLQCWIIKGTPSPHITWQRNSHGISGSKYSIVPNRGTLEITNVQTSDHVSPKFLYVSRDITIDYGSSLELKCEADGIPKPTISWTHNNTITFVNNDEKQSATSHDRTVQLGQHLILSCEIYGDFIGTVEWFHNGLPLETNNEQIIDYQNGTLIFTKIFGVHSGVYKCIFHSKNGISKESFYSVNIEAPPTLTIKPPSQLRKMIGSSLSINCFADAIPEANIKWSKNNVPIDGNTNRIEILINNSLRIVSLDEEDTGIYTCTATNPLGQISASCDLKVEVEIQWSEWSPCTSTCGKAVQIRKGNCSTCGKNRHIIESRLCNLALEICPVDGQWSIWSAWSPCSKSCGIGYEERFRTCTEPAPMGLGRNCDGHGIERQLCNTQECMGK</sequence>
<evidence type="ECO:0000259" key="5">
    <source>
        <dbReference type="PROSITE" id="PS50835"/>
    </source>
</evidence>
<feature type="domain" description="Ig-like" evidence="5">
    <location>
        <begin position="620"/>
        <end position="706"/>
    </location>
</feature>
<dbReference type="Gene3D" id="2.20.100.10">
    <property type="entry name" value="Thrombospondin type-1 (TSP1) repeat"/>
    <property type="match status" value="1"/>
</dbReference>
<feature type="domain" description="Ig-like" evidence="5">
    <location>
        <begin position="530"/>
        <end position="615"/>
    </location>
</feature>
<dbReference type="Pfam" id="PF13927">
    <property type="entry name" value="Ig_3"/>
    <property type="match status" value="6"/>
</dbReference>
<feature type="domain" description="Ig-like" evidence="5">
    <location>
        <begin position="2116"/>
        <end position="2195"/>
    </location>
</feature>
<evidence type="ECO:0000313" key="7">
    <source>
        <dbReference type="EMBL" id="CAF3607341.1"/>
    </source>
</evidence>
<dbReference type="InterPro" id="IPR007110">
    <property type="entry name" value="Ig-like_dom"/>
</dbReference>
<dbReference type="InterPro" id="IPR013098">
    <property type="entry name" value="Ig_I-set"/>
</dbReference>
<dbReference type="PANTHER" id="PTHR12231:SF218">
    <property type="entry name" value="MICROFIBRILLAR-ASSOCIATED PROTEIN 3-LIKE"/>
    <property type="match status" value="1"/>
</dbReference>
<evidence type="ECO:0000256" key="1">
    <source>
        <dbReference type="ARBA" id="ARBA00022729"/>
    </source>
</evidence>
<dbReference type="PROSITE" id="PS50092">
    <property type="entry name" value="TSP1"/>
    <property type="match status" value="2"/>
</dbReference>
<feature type="domain" description="Ig-like" evidence="5">
    <location>
        <begin position="260"/>
        <end position="347"/>
    </location>
</feature>
<feature type="domain" description="Ig-like" evidence="5">
    <location>
        <begin position="2786"/>
        <end position="2851"/>
    </location>
</feature>
<dbReference type="InterPro" id="IPR003598">
    <property type="entry name" value="Ig_sub2"/>
</dbReference>
<keyword evidence="2" id="KW-0677">Repeat</keyword>
<feature type="domain" description="Ig-like" evidence="5">
    <location>
        <begin position="441"/>
        <end position="525"/>
    </location>
</feature>
<dbReference type="SUPFAM" id="SSF48726">
    <property type="entry name" value="Immunoglobulin"/>
    <property type="match status" value="30"/>
</dbReference>
<dbReference type="FunFam" id="2.60.40.10:FF:000612">
    <property type="entry name" value="palladin isoform X1"/>
    <property type="match status" value="1"/>
</dbReference>
<feature type="domain" description="Ig-like" evidence="5">
    <location>
        <begin position="1651"/>
        <end position="1733"/>
    </location>
</feature>
<feature type="domain" description="Ig-like" evidence="5">
    <location>
        <begin position="1929"/>
        <end position="2020"/>
    </location>
</feature>
<dbReference type="InterPro" id="IPR003599">
    <property type="entry name" value="Ig_sub"/>
</dbReference>
<dbReference type="SMART" id="SM00409">
    <property type="entry name" value="IG"/>
    <property type="match status" value="30"/>
</dbReference>
<evidence type="ECO:0000313" key="6">
    <source>
        <dbReference type="EMBL" id="CAF0820925.1"/>
    </source>
</evidence>
<dbReference type="OrthoDB" id="5985519at2759"/>
<dbReference type="FunFam" id="2.60.40.10:FF:000107">
    <property type="entry name" value="Myosin, light chain kinase a"/>
    <property type="match status" value="4"/>
</dbReference>
<feature type="domain" description="Ig-like" evidence="5">
    <location>
        <begin position="2855"/>
        <end position="2988"/>
    </location>
</feature>
<proteinExistence type="predicted"/>
<feature type="non-terminal residue" evidence="6">
    <location>
        <position position="1"/>
    </location>
</feature>
<dbReference type="InterPro" id="IPR013783">
    <property type="entry name" value="Ig-like_fold"/>
</dbReference>
<dbReference type="PRINTS" id="PR01832">
    <property type="entry name" value="VEGFRECEPTOR"/>
</dbReference>
<evidence type="ECO:0000313" key="8">
    <source>
        <dbReference type="Proteomes" id="UP000663829"/>
    </source>
</evidence>
<dbReference type="SUPFAM" id="SSF82895">
    <property type="entry name" value="TSP-1 type 1 repeat"/>
    <property type="match status" value="2"/>
</dbReference>
<dbReference type="Proteomes" id="UP000681722">
    <property type="component" value="Unassembled WGS sequence"/>
</dbReference>
<feature type="domain" description="Ig-like" evidence="5">
    <location>
        <begin position="2399"/>
        <end position="2489"/>
    </location>
</feature>
<feature type="domain" description="Ig-like" evidence="5">
    <location>
        <begin position="1836"/>
        <end position="1924"/>
    </location>
</feature>
<dbReference type="Pfam" id="PF23560">
    <property type="entry name" value="GBD_Hemicentin"/>
    <property type="match status" value="1"/>
</dbReference>
<feature type="domain" description="Ig-like" evidence="5">
    <location>
        <begin position="1077"/>
        <end position="1165"/>
    </location>
</feature>
<dbReference type="Pfam" id="PF00090">
    <property type="entry name" value="TSP_1"/>
    <property type="match status" value="2"/>
</dbReference>
<keyword evidence="8" id="KW-1185">Reference proteome</keyword>
<dbReference type="PANTHER" id="PTHR12231">
    <property type="entry name" value="CTX-RELATED TYPE I TRANSMEMBRANE PROTEIN"/>
    <property type="match status" value="1"/>
</dbReference>
<dbReference type="PROSITE" id="PS50835">
    <property type="entry name" value="IG_LIKE"/>
    <property type="match status" value="30"/>
</dbReference>
<dbReference type="InterPro" id="IPR000884">
    <property type="entry name" value="TSP1_rpt"/>
</dbReference>
<feature type="domain" description="Ig-like" evidence="5">
    <location>
        <begin position="1561"/>
        <end position="1648"/>
    </location>
</feature>
<dbReference type="Pfam" id="PF07679">
    <property type="entry name" value="I-set"/>
    <property type="match status" value="25"/>
</dbReference>
<accession>A0A813TXX7</accession>
<feature type="domain" description="Ig-like" evidence="5">
    <location>
        <begin position="1375"/>
        <end position="1457"/>
    </location>
</feature>
<dbReference type="SMART" id="SM00209">
    <property type="entry name" value="TSP1"/>
    <property type="match status" value="2"/>
</dbReference>
<feature type="domain" description="Ig-like" evidence="5">
    <location>
        <begin position="1263"/>
        <end position="1350"/>
    </location>
</feature>
<dbReference type="FunFam" id="2.60.40.10:FF:000032">
    <property type="entry name" value="palladin isoform X1"/>
    <property type="match status" value="5"/>
</dbReference>
<dbReference type="InterPro" id="IPR036179">
    <property type="entry name" value="Ig-like_dom_sf"/>
</dbReference>
<feature type="domain" description="Ig-like" evidence="5">
    <location>
        <begin position="985"/>
        <end position="1072"/>
    </location>
</feature>
<evidence type="ECO:0000256" key="4">
    <source>
        <dbReference type="ARBA" id="ARBA00023319"/>
    </source>
</evidence>
<protein>
    <recommendedName>
        <fullName evidence="5">Ig-like domain-containing protein</fullName>
    </recommendedName>
</protein>
<feature type="domain" description="Ig-like" evidence="5">
    <location>
        <begin position="2993"/>
        <end position="3082"/>
    </location>
</feature>
<feature type="domain" description="Ig-like" evidence="5">
    <location>
        <begin position="2305"/>
        <end position="2391"/>
    </location>
</feature>
<dbReference type="CDD" id="cd00096">
    <property type="entry name" value="Ig"/>
    <property type="match status" value="4"/>
</dbReference>
<feature type="domain" description="Ig-like" evidence="5">
    <location>
        <begin position="711"/>
        <end position="796"/>
    </location>
</feature>
<feature type="domain" description="Ig-like" evidence="5">
    <location>
        <begin position="352"/>
        <end position="434"/>
    </location>
</feature>
<dbReference type="FunFam" id="2.60.40.10:FF:000130">
    <property type="entry name" value="Hemicentin 1"/>
    <property type="match status" value="4"/>
</dbReference>
<comment type="caution">
    <text evidence="6">The sequence shown here is derived from an EMBL/GenBank/DDBJ whole genome shotgun (WGS) entry which is preliminary data.</text>
</comment>
<dbReference type="GO" id="GO:0043005">
    <property type="term" value="C:neuron projection"/>
    <property type="evidence" value="ECO:0007669"/>
    <property type="project" value="TreeGrafter"/>
</dbReference>
<feature type="domain" description="Ig-like" evidence="5">
    <location>
        <begin position="1742"/>
        <end position="1831"/>
    </location>
</feature>
<feature type="domain" description="Ig-like" evidence="5">
    <location>
        <begin position="900"/>
        <end position="982"/>
    </location>
</feature>
<dbReference type="InterPro" id="IPR051170">
    <property type="entry name" value="Neural/epithelial_adhesion"/>
</dbReference>
<dbReference type="FunFam" id="2.60.40.10:FF:000503">
    <property type="entry name" value="Hemicentin 1"/>
    <property type="match status" value="1"/>
</dbReference>
<keyword evidence="3" id="KW-1015">Disulfide bond</keyword>
<feature type="domain" description="Ig-like" evidence="5">
    <location>
        <begin position="2677"/>
        <end position="2761"/>
    </location>
</feature>
<feature type="domain" description="Ig-like" evidence="5">
    <location>
        <begin position="1169"/>
        <end position="1258"/>
    </location>
</feature>
<feature type="domain" description="Ig-like" evidence="5">
    <location>
        <begin position="2493"/>
        <end position="2582"/>
    </location>
</feature>
<dbReference type="Proteomes" id="UP000663829">
    <property type="component" value="Unassembled WGS sequence"/>
</dbReference>
<feature type="domain" description="Ig-like" evidence="5">
    <location>
        <begin position="2204"/>
        <end position="2296"/>
    </location>
</feature>